<keyword evidence="2" id="KW-1185">Reference proteome</keyword>
<accession>A0ABR1BQK1</accession>
<name>A0ABR1BQK1_NECAM</name>
<comment type="caution">
    <text evidence="1">The sequence shown here is derived from an EMBL/GenBank/DDBJ whole genome shotgun (WGS) entry which is preliminary data.</text>
</comment>
<dbReference type="Proteomes" id="UP001303046">
    <property type="component" value="Unassembled WGS sequence"/>
</dbReference>
<evidence type="ECO:0000313" key="1">
    <source>
        <dbReference type="EMBL" id="KAK6727602.1"/>
    </source>
</evidence>
<sequence>MTYLCCINRLSNINELTGSILSVERKQRKQMNSYEFNYFSGINGPLRSDSSEGKARFLMSPKYRRSAFDAYGDLSAMMESIDRFQRPRFGRK</sequence>
<reference evidence="1 2" key="1">
    <citation type="submission" date="2023-08" db="EMBL/GenBank/DDBJ databases">
        <title>A Necator americanus chromosomal reference genome.</title>
        <authorList>
            <person name="Ilik V."/>
            <person name="Petrzelkova K.J."/>
            <person name="Pardy F."/>
            <person name="Fuh T."/>
            <person name="Niatou-Singa F.S."/>
            <person name="Gouil Q."/>
            <person name="Baker L."/>
            <person name="Ritchie M.E."/>
            <person name="Jex A.R."/>
            <person name="Gazzola D."/>
            <person name="Li H."/>
            <person name="Toshio Fujiwara R."/>
            <person name="Zhan B."/>
            <person name="Aroian R.V."/>
            <person name="Pafco B."/>
            <person name="Schwarz E.M."/>
        </authorList>
    </citation>
    <scope>NUCLEOTIDE SEQUENCE [LARGE SCALE GENOMIC DNA]</scope>
    <source>
        <strain evidence="1 2">Aroian</strain>
        <tissue evidence="1">Whole animal</tissue>
    </source>
</reference>
<dbReference type="EMBL" id="JAVFWL010000001">
    <property type="protein sequence ID" value="KAK6727602.1"/>
    <property type="molecule type" value="Genomic_DNA"/>
</dbReference>
<proteinExistence type="predicted"/>
<gene>
    <name evidence="1" type="primary">Necator_chrI.g1473</name>
    <name evidence="1" type="ORF">RB195_005347</name>
</gene>
<evidence type="ECO:0000313" key="2">
    <source>
        <dbReference type="Proteomes" id="UP001303046"/>
    </source>
</evidence>
<organism evidence="1 2">
    <name type="scientific">Necator americanus</name>
    <name type="common">Human hookworm</name>
    <dbReference type="NCBI Taxonomy" id="51031"/>
    <lineage>
        <taxon>Eukaryota</taxon>
        <taxon>Metazoa</taxon>
        <taxon>Ecdysozoa</taxon>
        <taxon>Nematoda</taxon>
        <taxon>Chromadorea</taxon>
        <taxon>Rhabditida</taxon>
        <taxon>Rhabditina</taxon>
        <taxon>Rhabditomorpha</taxon>
        <taxon>Strongyloidea</taxon>
        <taxon>Ancylostomatidae</taxon>
        <taxon>Bunostominae</taxon>
        <taxon>Necator</taxon>
    </lineage>
</organism>
<protein>
    <submittedName>
        <fullName evidence="1">Uncharacterized protein</fullName>
    </submittedName>
</protein>